<dbReference type="SUPFAM" id="SSF50129">
    <property type="entry name" value="GroES-like"/>
    <property type="match status" value="1"/>
</dbReference>
<protein>
    <submittedName>
        <fullName evidence="2">NADPH2:quinone reductase</fullName>
        <ecNumber evidence="2">1.6.5.5</ecNumber>
    </submittedName>
</protein>
<dbReference type="InterPro" id="IPR020843">
    <property type="entry name" value="ER"/>
</dbReference>
<keyword evidence="2" id="KW-0560">Oxidoreductase</keyword>
<dbReference type="SMART" id="SM00829">
    <property type="entry name" value="PKS_ER"/>
    <property type="match status" value="1"/>
</dbReference>
<dbReference type="EC" id="1.6.5.5" evidence="2"/>
<comment type="caution">
    <text evidence="2">The sequence shown here is derived from an EMBL/GenBank/DDBJ whole genome shotgun (WGS) entry which is preliminary data.</text>
</comment>
<dbReference type="CDD" id="cd08241">
    <property type="entry name" value="QOR1"/>
    <property type="match status" value="1"/>
</dbReference>
<keyword evidence="3" id="KW-1185">Reference proteome</keyword>
<dbReference type="InterPro" id="IPR013154">
    <property type="entry name" value="ADH-like_N"/>
</dbReference>
<dbReference type="Proteomes" id="UP001229651">
    <property type="component" value="Unassembled WGS sequence"/>
</dbReference>
<proteinExistence type="predicted"/>
<dbReference type="EMBL" id="JAUSUT010000001">
    <property type="protein sequence ID" value="MDQ0381131.1"/>
    <property type="molecule type" value="Genomic_DNA"/>
</dbReference>
<dbReference type="PANTHER" id="PTHR43677:SF4">
    <property type="entry name" value="QUINONE OXIDOREDUCTASE-LIKE PROTEIN 2"/>
    <property type="match status" value="1"/>
</dbReference>
<evidence type="ECO:0000313" key="3">
    <source>
        <dbReference type="Proteomes" id="UP001229651"/>
    </source>
</evidence>
<dbReference type="SUPFAM" id="SSF51735">
    <property type="entry name" value="NAD(P)-binding Rossmann-fold domains"/>
    <property type="match status" value="1"/>
</dbReference>
<dbReference type="Gene3D" id="3.90.180.10">
    <property type="entry name" value="Medium-chain alcohol dehydrogenases, catalytic domain"/>
    <property type="match status" value="1"/>
</dbReference>
<dbReference type="InterPro" id="IPR011032">
    <property type="entry name" value="GroES-like_sf"/>
</dbReference>
<evidence type="ECO:0000313" key="2">
    <source>
        <dbReference type="EMBL" id="MDQ0381131.1"/>
    </source>
</evidence>
<organism evidence="2 3">
    <name type="scientific">Amycolatopsis thermophila</name>
    <dbReference type="NCBI Taxonomy" id="206084"/>
    <lineage>
        <taxon>Bacteria</taxon>
        <taxon>Bacillati</taxon>
        <taxon>Actinomycetota</taxon>
        <taxon>Actinomycetes</taxon>
        <taxon>Pseudonocardiales</taxon>
        <taxon>Pseudonocardiaceae</taxon>
        <taxon>Amycolatopsis</taxon>
    </lineage>
</organism>
<dbReference type="InterPro" id="IPR013149">
    <property type="entry name" value="ADH-like_C"/>
</dbReference>
<feature type="domain" description="Enoyl reductase (ER)" evidence="1">
    <location>
        <begin position="20"/>
        <end position="323"/>
    </location>
</feature>
<name>A0ABU0F0U7_9PSEU</name>
<reference evidence="2 3" key="1">
    <citation type="submission" date="2023-07" db="EMBL/GenBank/DDBJ databases">
        <title>Sequencing the genomes of 1000 actinobacteria strains.</title>
        <authorList>
            <person name="Klenk H.-P."/>
        </authorList>
    </citation>
    <scope>NUCLEOTIDE SEQUENCE [LARGE SCALE GENOMIC DNA]</scope>
    <source>
        <strain evidence="2 3">DSM 45805</strain>
    </source>
</reference>
<dbReference type="Pfam" id="PF08240">
    <property type="entry name" value="ADH_N"/>
    <property type="match status" value="1"/>
</dbReference>
<accession>A0ABU0F0U7</accession>
<dbReference type="InterPro" id="IPR036291">
    <property type="entry name" value="NAD(P)-bd_dom_sf"/>
</dbReference>
<dbReference type="PANTHER" id="PTHR43677">
    <property type="entry name" value="SHORT-CHAIN DEHYDROGENASE/REDUCTASE"/>
    <property type="match status" value="1"/>
</dbReference>
<gene>
    <name evidence="2" type="ORF">FB470_005125</name>
</gene>
<evidence type="ECO:0000259" key="1">
    <source>
        <dbReference type="SMART" id="SM00829"/>
    </source>
</evidence>
<dbReference type="Gene3D" id="3.40.50.720">
    <property type="entry name" value="NAD(P)-binding Rossmann-like Domain"/>
    <property type="match status" value="1"/>
</dbReference>
<dbReference type="RefSeq" id="WP_306995554.1">
    <property type="nucleotide sequence ID" value="NZ_JAUSUT010000001.1"/>
</dbReference>
<dbReference type="GO" id="GO:0003960">
    <property type="term" value="F:quinone reductase (NADPH) activity"/>
    <property type="evidence" value="ECO:0007669"/>
    <property type="project" value="UniProtKB-EC"/>
</dbReference>
<dbReference type="Pfam" id="PF00107">
    <property type="entry name" value="ADH_zinc_N"/>
    <property type="match status" value="1"/>
</dbReference>
<sequence length="326" mass="33756">MPSEENPMPDVRALVVDEPSGPDALRIGSLTLTPAPDAVVVDVHTAGVTFPDLLLTQGRYQVRPEPPFTPGLEVAGVVRSAPADSGIAPGDRVIAFTGHGGGWAETVAVPPHHVVAVPDALGFDAAVGLMVNYQTAYFGLVERGRLRAGETVLVHGAAGGVGTAAVQIAAGLGARVVAVVSDEGKAAVARAAGAHEVVLVRDWTEQAGGVDVVYDPVGGDRFDASLRLIRPGGRILVIGFADGRIPRIAANRLLLRNIDAVGVAWGHYLPHDPGLIRRVGAKLNDLVAAGHVRPVVGACYAFDDGAQALKDLQARKTVGKSVLTLR</sequence>
<dbReference type="InterPro" id="IPR051397">
    <property type="entry name" value="Zn-ADH-like_protein"/>
</dbReference>